<comment type="subcellular location">
    <subcellularLocation>
        <location evidence="1">Membrane</location>
        <topology evidence="1">Multi-pass membrane protein</topology>
    </subcellularLocation>
</comment>
<evidence type="ECO:0000313" key="6">
    <source>
        <dbReference type="EMBL" id="BET01119.1"/>
    </source>
</evidence>
<protein>
    <recommendedName>
        <fullName evidence="8">Tetraspanin</fullName>
    </recommendedName>
</protein>
<dbReference type="SUPFAM" id="SSF48652">
    <property type="entry name" value="Tetraspanin"/>
    <property type="match status" value="1"/>
</dbReference>
<keyword evidence="2 5" id="KW-0812">Transmembrane</keyword>
<name>A0ABN7B9Y7_9HEMI</name>
<dbReference type="CDD" id="cd03127">
    <property type="entry name" value="tetraspanin_LEL"/>
    <property type="match status" value="1"/>
</dbReference>
<evidence type="ECO:0008006" key="8">
    <source>
        <dbReference type="Google" id="ProtNLM"/>
    </source>
</evidence>
<evidence type="ECO:0000256" key="5">
    <source>
        <dbReference type="SAM" id="Phobius"/>
    </source>
</evidence>
<dbReference type="Proteomes" id="UP001307889">
    <property type="component" value="Chromosome 12"/>
</dbReference>
<feature type="transmembrane region" description="Helical" evidence="5">
    <location>
        <begin position="78"/>
        <end position="95"/>
    </location>
</feature>
<keyword evidence="3 5" id="KW-1133">Transmembrane helix</keyword>
<organism evidence="6 7">
    <name type="scientific">Nesidiocoris tenuis</name>
    <dbReference type="NCBI Taxonomy" id="355587"/>
    <lineage>
        <taxon>Eukaryota</taxon>
        <taxon>Metazoa</taxon>
        <taxon>Ecdysozoa</taxon>
        <taxon>Arthropoda</taxon>
        <taxon>Hexapoda</taxon>
        <taxon>Insecta</taxon>
        <taxon>Pterygota</taxon>
        <taxon>Neoptera</taxon>
        <taxon>Paraneoptera</taxon>
        <taxon>Hemiptera</taxon>
        <taxon>Heteroptera</taxon>
        <taxon>Panheteroptera</taxon>
        <taxon>Cimicomorpha</taxon>
        <taxon>Miridae</taxon>
        <taxon>Dicyphina</taxon>
        <taxon>Nesidiocoris</taxon>
    </lineage>
</organism>
<dbReference type="EMBL" id="AP028920">
    <property type="protein sequence ID" value="BET01119.1"/>
    <property type="molecule type" value="Genomic_DNA"/>
</dbReference>
<dbReference type="Pfam" id="PF00335">
    <property type="entry name" value="Tetraspanin"/>
    <property type="match status" value="1"/>
</dbReference>
<evidence type="ECO:0000256" key="4">
    <source>
        <dbReference type="ARBA" id="ARBA00023136"/>
    </source>
</evidence>
<dbReference type="Gene3D" id="1.10.1450.10">
    <property type="entry name" value="Tetraspanin"/>
    <property type="match status" value="1"/>
</dbReference>
<evidence type="ECO:0000256" key="2">
    <source>
        <dbReference type="ARBA" id="ARBA00022692"/>
    </source>
</evidence>
<feature type="transmembrane region" description="Helical" evidence="5">
    <location>
        <begin position="177"/>
        <end position="197"/>
    </location>
</feature>
<feature type="transmembrane region" description="Helical" evidence="5">
    <location>
        <begin position="7"/>
        <end position="29"/>
    </location>
</feature>
<feature type="transmembrane region" description="Helical" evidence="5">
    <location>
        <begin position="35"/>
        <end position="57"/>
    </location>
</feature>
<accession>A0ABN7B9Y7</accession>
<evidence type="ECO:0000313" key="7">
    <source>
        <dbReference type="Proteomes" id="UP001307889"/>
    </source>
</evidence>
<evidence type="ECO:0000256" key="3">
    <source>
        <dbReference type="ARBA" id="ARBA00022989"/>
    </source>
</evidence>
<dbReference type="InterPro" id="IPR018499">
    <property type="entry name" value="Tetraspanin/Peripherin"/>
</dbReference>
<keyword evidence="7" id="KW-1185">Reference proteome</keyword>
<proteinExistence type="predicted"/>
<evidence type="ECO:0000256" key="1">
    <source>
        <dbReference type="ARBA" id="ARBA00004141"/>
    </source>
</evidence>
<sequence length="210" mass="23666">MNPLEIAFQVVNVLDVAVYVAVLVFLIIVAAGGGYIVLTVLAVLILSALAVIGAVSVSKRIRGLQVTYIIIQMIKTNVFLLIAYLMVIHLSPAALKLNEAEEGRRITNLMKDYDNNKEELDEMQKSFKCCGTVSFMYKEEGFPTSCCEEEWSCTVPFPKRCETAITELTFQTYCYCLPIMCFTMVMAVALVILVFLIRKRQREESDDDFE</sequence>
<keyword evidence="4 5" id="KW-0472">Membrane</keyword>
<dbReference type="InterPro" id="IPR008952">
    <property type="entry name" value="Tetraspanin_EC2_sf"/>
</dbReference>
<gene>
    <name evidence="6" type="ORF">NTJ_13935</name>
</gene>
<reference evidence="6 7" key="1">
    <citation type="submission" date="2023-09" db="EMBL/GenBank/DDBJ databases">
        <title>Nesidiocoris tenuis whole genome shotgun sequence.</title>
        <authorList>
            <person name="Shibata T."/>
            <person name="Shimoda M."/>
            <person name="Kobayashi T."/>
            <person name="Uehara T."/>
        </authorList>
    </citation>
    <scope>NUCLEOTIDE SEQUENCE [LARGE SCALE GENOMIC DNA]</scope>
    <source>
        <strain evidence="6 7">Japan</strain>
    </source>
</reference>